<protein>
    <submittedName>
        <fullName evidence="2">Uncharacterized protein</fullName>
    </submittedName>
</protein>
<evidence type="ECO:0000256" key="1">
    <source>
        <dbReference type="SAM" id="MobiDB-lite"/>
    </source>
</evidence>
<evidence type="ECO:0000313" key="3">
    <source>
        <dbReference type="Proteomes" id="UP001501231"/>
    </source>
</evidence>
<feature type="region of interest" description="Disordered" evidence="1">
    <location>
        <begin position="1"/>
        <end position="21"/>
    </location>
</feature>
<name>A0ABN3K4D8_9ACTN</name>
<accession>A0ABN3K4D8</accession>
<reference evidence="2 3" key="1">
    <citation type="journal article" date="2019" name="Int. J. Syst. Evol. Microbiol.">
        <title>The Global Catalogue of Microorganisms (GCM) 10K type strain sequencing project: providing services to taxonomists for standard genome sequencing and annotation.</title>
        <authorList>
            <consortium name="The Broad Institute Genomics Platform"/>
            <consortium name="The Broad Institute Genome Sequencing Center for Infectious Disease"/>
            <person name="Wu L."/>
            <person name="Ma J."/>
        </authorList>
    </citation>
    <scope>NUCLEOTIDE SEQUENCE [LARGE SCALE GENOMIC DNA]</scope>
    <source>
        <strain evidence="2 3">JCM 3325</strain>
    </source>
</reference>
<dbReference type="RefSeq" id="WP_344596150.1">
    <property type="nucleotide sequence ID" value="NZ_BAAARW010000037.1"/>
</dbReference>
<gene>
    <name evidence="2" type="ORF">GCM10010191_78380</name>
</gene>
<proteinExistence type="predicted"/>
<organism evidence="2 3">
    <name type="scientific">Actinomadura vinacea</name>
    <dbReference type="NCBI Taxonomy" id="115336"/>
    <lineage>
        <taxon>Bacteria</taxon>
        <taxon>Bacillati</taxon>
        <taxon>Actinomycetota</taxon>
        <taxon>Actinomycetes</taxon>
        <taxon>Streptosporangiales</taxon>
        <taxon>Thermomonosporaceae</taxon>
        <taxon>Actinomadura</taxon>
    </lineage>
</organism>
<comment type="caution">
    <text evidence="2">The sequence shown here is derived from an EMBL/GenBank/DDBJ whole genome shotgun (WGS) entry which is preliminary data.</text>
</comment>
<sequence>MAEATGTDWPDLSRAVRAAEDDPRAAEEQVVALAADLPVRSVPEFFEHACRAFRSAGRTAVASAFLGRAREVEETHGVLFGIAPDTARAHRTLLELVPTGVLTPSLLHDHLARLAARPDRAAAHTEAREIVAAFFDHGILPYPGVMADLVRVAVAAGAGRNAEEDFVAERLLRGGLLRRAALPVWEAAGPALRRLCQDSAELVDLLIDAEPAGDVYDDPALDDRLRRAWLDRLVAAGAGSRLSRDRLAGLGPAPAGVLAGLARQSGEGLFPPATGVRPDAGSDPVVSAPAADPLAFRRQKVEWGKEGGPPWYRLDDLTGLVEALRDDPAGFDRDLDAFVRALGHYGNIDYPAALRRFWARPELRAVLAERVREWTAEAGTGDVLGVEIAVPRLVPLAEADFAEIAPEEFAALRLTDPVEALFQALRTGIPEELAWLTVKAGDGGGPVTVVQHDDLLTLTAGDGTLEVRSPEGVVHRGGIGPAHGFLPWFDGEACLLSRLHDGVRQTFRAAGDGEMTVDPAALSRWPRSPAAAEVTFPGATAPSLVRLHRGMIHLSAPGGAVTARIRFAPAGQPAGERSVLPPPGWWPRLRPLDPTGSAALRGIERETVEALVDAALRGREEGAAELDRRLPWITEPRLKDGVADLVRRAAGCLPDVLRLHDRLGTDRPASLPALVRSESGLRAGRRIAEVMAIRTLAGVMVEAAANGERLGSAYPVGKVPLPEGPGGLWFTLGELGGKALAAAWPWTPHYERPRLLDSLHAWGDTAWGDGSGRWRKLSFTSHGGNQQPAGELWRTPNGSMVVLYFQGRPHREATAIEYSPDGRFEPFDFPGWAPYRPVTPQGWGGAEPIAAFDRLLAQRGPAPYDVAGVRALADRTGLLLGEVASACFGFPFFVGRENERPLYPDEILALFTDPETGEPFRKGKRSYRLDRELREVLMPADPADLWTGGPDFDGAAEWWETVGSRYEDG</sequence>
<evidence type="ECO:0000313" key="2">
    <source>
        <dbReference type="EMBL" id="GAA2449174.1"/>
    </source>
</evidence>
<dbReference type="Proteomes" id="UP001501231">
    <property type="component" value="Unassembled WGS sequence"/>
</dbReference>
<keyword evidence="3" id="KW-1185">Reference proteome</keyword>
<dbReference type="EMBL" id="BAAARW010000037">
    <property type="protein sequence ID" value="GAA2449174.1"/>
    <property type="molecule type" value="Genomic_DNA"/>
</dbReference>